<dbReference type="EC" id="3.5.1.108" evidence="4 12"/>
<evidence type="ECO:0000256" key="10">
    <source>
        <dbReference type="ARBA" id="ARBA00023098"/>
    </source>
</evidence>
<evidence type="ECO:0000256" key="9">
    <source>
        <dbReference type="ARBA" id="ARBA00022833"/>
    </source>
</evidence>
<feature type="active site" description="Proton donor" evidence="12">
    <location>
        <position position="282"/>
    </location>
</feature>
<dbReference type="AlphaFoldDB" id="K9GYY9"/>
<keyword evidence="7 12" id="KW-0479">Metal-binding</keyword>
<keyword evidence="6 12" id="KW-0441">Lipid A biosynthesis</keyword>
<dbReference type="Pfam" id="PF03331">
    <property type="entry name" value="LpxC"/>
    <property type="match status" value="1"/>
</dbReference>
<keyword evidence="9 12" id="KW-0862">Zinc</keyword>
<dbReference type="GO" id="GO:0046872">
    <property type="term" value="F:metal ion binding"/>
    <property type="evidence" value="ECO:0007669"/>
    <property type="project" value="UniProtKB-KW"/>
</dbReference>
<dbReference type="NCBIfam" id="TIGR00325">
    <property type="entry name" value="lpxC"/>
    <property type="match status" value="1"/>
</dbReference>
<keyword evidence="10 12" id="KW-0443">Lipid metabolism</keyword>
<dbReference type="STRING" id="1238182.C882_0080"/>
<dbReference type="EMBL" id="ANHY01000010">
    <property type="protein sequence ID" value="EKV29999.1"/>
    <property type="molecule type" value="Genomic_DNA"/>
</dbReference>
<evidence type="ECO:0000256" key="6">
    <source>
        <dbReference type="ARBA" id="ARBA00022556"/>
    </source>
</evidence>
<feature type="binding site" evidence="12">
    <location>
        <position position="97"/>
    </location>
    <ligand>
        <name>Zn(2+)</name>
        <dbReference type="ChEBI" id="CHEBI:29105"/>
    </ligand>
</feature>
<feature type="binding site" evidence="12">
    <location>
        <position position="259"/>
    </location>
    <ligand>
        <name>Zn(2+)</name>
        <dbReference type="ChEBI" id="CHEBI:29105"/>
    </ligand>
</feature>
<dbReference type="HAMAP" id="MF_00388">
    <property type="entry name" value="LpxC"/>
    <property type="match status" value="1"/>
</dbReference>
<evidence type="ECO:0000256" key="3">
    <source>
        <dbReference type="ARBA" id="ARBA00005002"/>
    </source>
</evidence>
<organism evidence="13 14">
    <name type="scientific">Caenispirillum salinarum AK4</name>
    <dbReference type="NCBI Taxonomy" id="1238182"/>
    <lineage>
        <taxon>Bacteria</taxon>
        <taxon>Pseudomonadati</taxon>
        <taxon>Pseudomonadota</taxon>
        <taxon>Alphaproteobacteria</taxon>
        <taxon>Rhodospirillales</taxon>
        <taxon>Novispirillaceae</taxon>
        <taxon>Caenispirillum</taxon>
    </lineage>
</organism>
<keyword evidence="8 12" id="KW-0378">Hydrolase</keyword>
<dbReference type="Proteomes" id="UP000009881">
    <property type="component" value="Unassembled WGS sequence"/>
</dbReference>
<evidence type="ECO:0000256" key="4">
    <source>
        <dbReference type="ARBA" id="ARBA00012745"/>
    </source>
</evidence>
<dbReference type="GO" id="GO:0009245">
    <property type="term" value="P:lipid A biosynthetic process"/>
    <property type="evidence" value="ECO:0007669"/>
    <property type="project" value="UniProtKB-UniRule"/>
</dbReference>
<dbReference type="Gene3D" id="3.30.230.20">
    <property type="entry name" value="lpxc deacetylase, domain 1"/>
    <property type="match status" value="1"/>
</dbReference>
<evidence type="ECO:0000256" key="8">
    <source>
        <dbReference type="ARBA" id="ARBA00022801"/>
    </source>
</evidence>
<dbReference type="PATRIC" id="fig|1238182.3.peg.2296"/>
<comment type="cofactor">
    <cofactor evidence="1 12">
        <name>Zn(2+)</name>
        <dbReference type="ChEBI" id="CHEBI:29105"/>
    </cofactor>
</comment>
<name>K9GYY9_9PROT</name>
<evidence type="ECO:0000256" key="11">
    <source>
        <dbReference type="ARBA" id="ARBA00024535"/>
    </source>
</evidence>
<dbReference type="UniPathway" id="UPA00359">
    <property type="reaction ID" value="UER00478"/>
</dbReference>
<accession>K9GYY9</accession>
<dbReference type="GO" id="GO:0016020">
    <property type="term" value="C:membrane"/>
    <property type="evidence" value="ECO:0007669"/>
    <property type="project" value="GOC"/>
</dbReference>
<keyword evidence="14" id="KW-1185">Reference proteome</keyword>
<dbReference type="InterPro" id="IPR011334">
    <property type="entry name" value="UDP-acyl_GlcNac_deAcase_C"/>
</dbReference>
<evidence type="ECO:0000313" key="14">
    <source>
        <dbReference type="Proteomes" id="UP000009881"/>
    </source>
</evidence>
<gene>
    <name evidence="12" type="primary">lpxC</name>
    <name evidence="13" type="ORF">C882_0080</name>
</gene>
<dbReference type="SUPFAM" id="SSF54211">
    <property type="entry name" value="Ribosomal protein S5 domain 2-like"/>
    <property type="match status" value="2"/>
</dbReference>
<dbReference type="InterPro" id="IPR020568">
    <property type="entry name" value="Ribosomal_Su5_D2-typ_SF"/>
</dbReference>
<evidence type="ECO:0000256" key="7">
    <source>
        <dbReference type="ARBA" id="ARBA00022723"/>
    </source>
</evidence>
<dbReference type="RefSeq" id="WP_009540740.1">
    <property type="nucleotide sequence ID" value="NZ_ANHY01000010.1"/>
</dbReference>
<evidence type="ECO:0000256" key="5">
    <source>
        <dbReference type="ARBA" id="ARBA00022516"/>
    </source>
</evidence>
<dbReference type="OrthoDB" id="9802746at2"/>
<comment type="function">
    <text evidence="2 12">Catalyzes the hydrolysis of UDP-3-O-myristoyl-N-acetylglucosamine to form UDP-3-O-myristoylglucosamine and acetate, the committed step in lipid A biosynthesis.</text>
</comment>
<dbReference type="InterPro" id="IPR004463">
    <property type="entry name" value="UDP-acyl_GlcNac_deAcase"/>
</dbReference>
<evidence type="ECO:0000256" key="12">
    <source>
        <dbReference type="HAMAP-Rule" id="MF_00388"/>
    </source>
</evidence>
<dbReference type="PANTHER" id="PTHR33694">
    <property type="entry name" value="UDP-3-O-ACYL-N-ACETYLGLUCOSAMINE DEACETYLASE 1, MITOCHONDRIAL-RELATED"/>
    <property type="match status" value="1"/>
</dbReference>
<comment type="pathway">
    <text evidence="3 12">Glycolipid biosynthesis; lipid IV(A) biosynthesis; lipid IV(A) from (3R)-3-hydroxytetradecanoyl-[acyl-carrier-protein] and UDP-N-acetyl-alpha-D-glucosamine: step 2/6.</text>
</comment>
<dbReference type="GO" id="GO:0103117">
    <property type="term" value="F:UDP-3-O-acyl-N-acetylglucosamine deacetylase activity"/>
    <property type="evidence" value="ECO:0007669"/>
    <property type="project" value="UniProtKB-UniRule"/>
</dbReference>
<keyword evidence="5 12" id="KW-0444">Lipid biosynthesis</keyword>
<evidence type="ECO:0000256" key="2">
    <source>
        <dbReference type="ARBA" id="ARBA00002923"/>
    </source>
</evidence>
<reference evidence="13 14" key="1">
    <citation type="journal article" date="2013" name="Genome Announc.">
        <title>Draft Genome Sequence of an Alphaproteobacterium, Caenispirillum salinarum AK4(T), Isolated from a Solar Saltern.</title>
        <authorList>
            <person name="Khatri I."/>
            <person name="Singh A."/>
            <person name="Korpole S."/>
            <person name="Pinnaka A.K."/>
            <person name="Subramanian S."/>
        </authorList>
    </citation>
    <scope>NUCLEOTIDE SEQUENCE [LARGE SCALE GENOMIC DNA]</scope>
    <source>
        <strain evidence="13 14">AK4</strain>
    </source>
</reference>
<evidence type="ECO:0000256" key="1">
    <source>
        <dbReference type="ARBA" id="ARBA00001947"/>
    </source>
</evidence>
<comment type="catalytic activity">
    <reaction evidence="11 12">
        <text>a UDP-3-O-[(3R)-3-hydroxyacyl]-N-acetyl-alpha-D-glucosamine + H2O = a UDP-3-O-[(3R)-3-hydroxyacyl]-alpha-D-glucosamine + acetate</text>
        <dbReference type="Rhea" id="RHEA:67816"/>
        <dbReference type="ChEBI" id="CHEBI:15377"/>
        <dbReference type="ChEBI" id="CHEBI:30089"/>
        <dbReference type="ChEBI" id="CHEBI:137740"/>
        <dbReference type="ChEBI" id="CHEBI:173225"/>
        <dbReference type="EC" id="3.5.1.108"/>
    </reaction>
</comment>
<proteinExistence type="inferred from homology"/>
<feature type="binding site" evidence="12">
    <location>
        <position position="255"/>
    </location>
    <ligand>
        <name>Zn(2+)</name>
        <dbReference type="ChEBI" id="CHEBI:29105"/>
    </ligand>
</feature>
<comment type="similarity">
    <text evidence="12">Belongs to the LpxC family.</text>
</comment>
<dbReference type="PANTHER" id="PTHR33694:SF1">
    <property type="entry name" value="UDP-3-O-ACYL-N-ACETYLGLUCOSAMINE DEACETYLASE 1, MITOCHONDRIAL-RELATED"/>
    <property type="match status" value="1"/>
</dbReference>
<comment type="caution">
    <text evidence="13">The sequence shown here is derived from an EMBL/GenBank/DDBJ whole genome shotgun (WGS) entry which is preliminary data.</text>
</comment>
<sequence length="325" mass="34414">MFVEKSQAEFKAGATAAYVPQRTLKTSISCTGVALHTGAKVTMTLRPAEPDTGIVFRRTDIAGRGAEIPARWDHVADSRLCTVIANADGVTVATIEHLMAALAGMGIDNVVVELNGPEVPVMDGSSAPFVFLIECAGVLAQAAPRKAIRVLKPVSRSNGQTVASFTPAHDGLTLDFEIDFAAKAIGRQREAFLLTPATFKAEIARARTFGMLEDIPRMREAGLGLGGSLDNAVVVNGDQILNEDGLRFDTEFVRHKILDAVGDLALAGHPIVGHYHGVRSSHAHNNVLLRALLNDPAAWTLEPLRPGVHAPAGSAAAEAEQRLSA</sequence>
<protein>
    <recommendedName>
        <fullName evidence="4 12">UDP-3-O-acyl-N-acetylglucosamine deacetylase</fullName>
        <shortName evidence="12">UDP-3-O-acyl-GlcNAc deacetylase</shortName>
        <ecNumber evidence="4 12">3.5.1.108</ecNumber>
    </recommendedName>
    <alternativeName>
        <fullName evidence="12">UDP-3-O-[R-3-hydroxymyristoyl]-N-acetylglucosamine deacetylase</fullName>
    </alternativeName>
</protein>
<evidence type="ECO:0000313" key="13">
    <source>
        <dbReference type="EMBL" id="EKV29999.1"/>
    </source>
</evidence>
<dbReference type="InterPro" id="IPR015870">
    <property type="entry name" value="UDP-acyl_N-AcGlcN_deAcase_N"/>
</dbReference>
<dbReference type="eggNOG" id="COG0774">
    <property type="taxonomic scope" value="Bacteria"/>
</dbReference>
<dbReference type="Gene3D" id="3.30.1700.10">
    <property type="entry name" value="lpxc deacetylase, domain 2"/>
    <property type="match status" value="1"/>
</dbReference>